<proteinExistence type="predicted"/>
<organism evidence="1 2">
    <name type="scientific">Nephila pilipes</name>
    <name type="common">Giant wood spider</name>
    <name type="synonym">Nephila maculata</name>
    <dbReference type="NCBI Taxonomy" id="299642"/>
    <lineage>
        <taxon>Eukaryota</taxon>
        <taxon>Metazoa</taxon>
        <taxon>Ecdysozoa</taxon>
        <taxon>Arthropoda</taxon>
        <taxon>Chelicerata</taxon>
        <taxon>Arachnida</taxon>
        <taxon>Araneae</taxon>
        <taxon>Araneomorphae</taxon>
        <taxon>Entelegynae</taxon>
        <taxon>Araneoidea</taxon>
        <taxon>Nephilidae</taxon>
        <taxon>Nephila</taxon>
    </lineage>
</organism>
<accession>A0A8X6NX53</accession>
<name>A0A8X6NX53_NEPPI</name>
<sequence>MSSGILVICLGGPCPHPPFLVQRVRSGFLNSPCERATDVEAPNRSSFYSVPDRMWAGVWVNSVCSRAINEVDEKKQNHAHALGSQPTTTFLTVTVRTRAKVLCPTVQCHNGDVLQRGEGW</sequence>
<evidence type="ECO:0000313" key="1">
    <source>
        <dbReference type="EMBL" id="GFT36870.1"/>
    </source>
</evidence>
<dbReference type="EMBL" id="BMAW01014000">
    <property type="protein sequence ID" value="GFT36870.1"/>
    <property type="molecule type" value="Genomic_DNA"/>
</dbReference>
<protein>
    <submittedName>
        <fullName evidence="1">Uncharacterized protein</fullName>
    </submittedName>
</protein>
<reference evidence="1" key="1">
    <citation type="submission" date="2020-08" db="EMBL/GenBank/DDBJ databases">
        <title>Multicomponent nature underlies the extraordinary mechanical properties of spider dragline silk.</title>
        <authorList>
            <person name="Kono N."/>
            <person name="Nakamura H."/>
            <person name="Mori M."/>
            <person name="Yoshida Y."/>
            <person name="Ohtoshi R."/>
            <person name="Malay A.D."/>
            <person name="Moran D.A.P."/>
            <person name="Tomita M."/>
            <person name="Numata K."/>
            <person name="Arakawa K."/>
        </authorList>
    </citation>
    <scope>NUCLEOTIDE SEQUENCE</scope>
</reference>
<comment type="caution">
    <text evidence="1">The sequence shown here is derived from an EMBL/GenBank/DDBJ whole genome shotgun (WGS) entry which is preliminary data.</text>
</comment>
<dbReference type="AlphaFoldDB" id="A0A8X6NX53"/>
<keyword evidence="2" id="KW-1185">Reference proteome</keyword>
<evidence type="ECO:0000313" key="2">
    <source>
        <dbReference type="Proteomes" id="UP000887013"/>
    </source>
</evidence>
<dbReference type="Proteomes" id="UP000887013">
    <property type="component" value="Unassembled WGS sequence"/>
</dbReference>
<gene>
    <name evidence="1" type="ORF">NPIL_91341</name>
</gene>